<dbReference type="InterPro" id="IPR000160">
    <property type="entry name" value="GGDEF_dom"/>
</dbReference>
<dbReference type="STRING" id="1385514.N782_13950"/>
<reference evidence="3 4" key="1">
    <citation type="journal article" date="2015" name="Stand. Genomic Sci.">
        <title>High quality draft genome sequence of the moderately halophilic bacterium Pontibacillus yanchengensis Y32(T) and comparison among Pontibacillus genomes.</title>
        <authorList>
            <person name="Huang J."/>
            <person name="Qiao Z.X."/>
            <person name="Tang J.W."/>
            <person name="Wang G."/>
        </authorList>
    </citation>
    <scope>NUCLEOTIDE SEQUENCE [LARGE SCALE GENOMIC DNA]</scope>
    <source>
        <strain evidence="3 4">Y32</strain>
    </source>
</reference>
<feature type="transmembrane region" description="Helical" evidence="1">
    <location>
        <begin position="7"/>
        <end position="26"/>
    </location>
</feature>
<keyword evidence="4" id="KW-1185">Reference proteome</keyword>
<dbReference type="PROSITE" id="PS50887">
    <property type="entry name" value="GGDEF"/>
    <property type="match status" value="1"/>
</dbReference>
<dbReference type="Proteomes" id="UP000030147">
    <property type="component" value="Unassembled WGS sequence"/>
</dbReference>
<dbReference type="GO" id="GO:0052621">
    <property type="term" value="F:diguanylate cyclase activity"/>
    <property type="evidence" value="ECO:0007669"/>
    <property type="project" value="TreeGrafter"/>
</dbReference>
<organism evidence="3 4">
    <name type="scientific">Pontibacillus yanchengensis Y32</name>
    <dbReference type="NCBI Taxonomy" id="1385514"/>
    <lineage>
        <taxon>Bacteria</taxon>
        <taxon>Bacillati</taxon>
        <taxon>Bacillota</taxon>
        <taxon>Bacilli</taxon>
        <taxon>Bacillales</taxon>
        <taxon>Bacillaceae</taxon>
        <taxon>Pontibacillus</taxon>
    </lineage>
</organism>
<feature type="domain" description="GGDEF" evidence="2">
    <location>
        <begin position="95"/>
        <end position="219"/>
    </location>
</feature>
<dbReference type="AlphaFoldDB" id="A0A0A2T9A3"/>
<evidence type="ECO:0000313" key="3">
    <source>
        <dbReference type="EMBL" id="KGP72144.1"/>
    </source>
</evidence>
<dbReference type="CDD" id="cd01949">
    <property type="entry name" value="GGDEF"/>
    <property type="match status" value="1"/>
</dbReference>
<dbReference type="Gene3D" id="3.30.70.270">
    <property type="match status" value="1"/>
</dbReference>
<accession>A0A0A2T9A3</accession>
<dbReference type="EMBL" id="AVBF01000037">
    <property type="protein sequence ID" value="KGP72144.1"/>
    <property type="molecule type" value="Genomic_DNA"/>
</dbReference>
<dbReference type="InterPro" id="IPR029787">
    <property type="entry name" value="Nucleotide_cyclase"/>
</dbReference>
<dbReference type="GO" id="GO:0005886">
    <property type="term" value="C:plasma membrane"/>
    <property type="evidence" value="ECO:0007669"/>
    <property type="project" value="TreeGrafter"/>
</dbReference>
<evidence type="ECO:0000259" key="2">
    <source>
        <dbReference type="PROSITE" id="PS50887"/>
    </source>
</evidence>
<name>A0A0A2T9A3_9BACI</name>
<dbReference type="SUPFAM" id="SSF55073">
    <property type="entry name" value="Nucleotide cyclase"/>
    <property type="match status" value="1"/>
</dbReference>
<sequence length="219" mass="25785">MGYKGRIISITIVLFLYIYWNAYTYIIDGSLHMDELRFWFSLAVSIVEGIIGWWIGKQFDRVKFLSERDYLTKAYNRRWVYKKYDRFFNNLDDTDRIKVTLVDINQFKFINDHYGHEIGDKAICEVAESLINRVDKSGIVARWGGDEFLVIEKRSKAELTAVEVESFHLSSGIMITASKGTVTCEKIYCTLDELVREADQMMYTQKQNYKKERMTSPLR</sequence>
<feature type="transmembrane region" description="Helical" evidence="1">
    <location>
        <begin position="38"/>
        <end position="56"/>
    </location>
</feature>
<gene>
    <name evidence="3" type="ORF">N782_13950</name>
</gene>
<dbReference type="Pfam" id="PF00990">
    <property type="entry name" value="GGDEF"/>
    <property type="match status" value="1"/>
</dbReference>
<dbReference type="PANTHER" id="PTHR45138:SF9">
    <property type="entry name" value="DIGUANYLATE CYCLASE DGCM-RELATED"/>
    <property type="match status" value="1"/>
</dbReference>
<dbReference type="RefSeq" id="WP_036820910.1">
    <property type="nucleotide sequence ID" value="NZ_AVBF01000037.1"/>
</dbReference>
<dbReference type="NCBIfam" id="TIGR00254">
    <property type="entry name" value="GGDEF"/>
    <property type="match status" value="1"/>
</dbReference>
<dbReference type="SMART" id="SM00267">
    <property type="entry name" value="GGDEF"/>
    <property type="match status" value="1"/>
</dbReference>
<evidence type="ECO:0000313" key="4">
    <source>
        <dbReference type="Proteomes" id="UP000030147"/>
    </source>
</evidence>
<dbReference type="GO" id="GO:1902201">
    <property type="term" value="P:negative regulation of bacterial-type flagellum-dependent cell motility"/>
    <property type="evidence" value="ECO:0007669"/>
    <property type="project" value="TreeGrafter"/>
</dbReference>
<dbReference type="eggNOG" id="COG2199">
    <property type="taxonomic scope" value="Bacteria"/>
</dbReference>
<protein>
    <recommendedName>
        <fullName evidence="2">GGDEF domain-containing protein</fullName>
    </recommendedName>
</protein>
<dbReference type="OrthoDB" id="9759607at2"/>
<dbReference type="GO" id="GO:0043709">
    <property type="term" value="P:cell adhesion involved in single-species biofilm formation"/>
    <property type="evidence" value="ECO:0007669"/>
    <property type="project" value="TreeGrafter"/>
</dbReference>
<keyword evidence="1" id="KW-0812">Transmembrane</keyword>
<dbReference type="InterPro" id="IPR043128">
    <property type="entry name" value="Rev_trsase/Diguanyl_cyclase"/>
</dbReference>
<proteinExistence type="predicted"/>
<keyword evidence="1" id="KW-0472">Membrane</keyword>
<dbReference type="PANTHER" id="PTHR45138">
    <property type="entry name" value="REGULATORY COMPONENTS OF SENSORY TRANSDUCTION SYSTEM"/>
    <property type="match status" value="1"/>
</dbReference>
<keyword evidence="1" id="KW-1133">Transmembrane helix</keyword>
<evidence type="ECO:0000256" key="1">
    <source>
        <dbReference type="SAM" id="Phobius"/>
    </source>
</evidence>
<dbReference type="InterPro" id="IPR050469">
    <property type="entry name" value="Diguanylate_Cyclase"/>
</dbReference>
<comment type="caution">
    <text evidence="3">The sequence shown here is derived from an EMBL/GenBank/DDBJ whole genome shotgun (WGS) entry which is preliminary data.</text>
</comment>